<dbReference type="PANTHER" id="PTHR11533:SF174">
    <property type="entry name" value="PUROMYCIN-SENSITIVE AMINOPEPTIDASE-RELATED"/>
    <property type="match status" value="1"/>
</dbReference>
<feature type="binding site" evidence="9">
    <location>
        <position position="345"/>
    </location>
    <ligand>
        <name>Zn(2+)</name>
        <dbReference type="ChEBI" id="CHEBI:29105"/>
        <note>catalytic</note>
    </ligand>
</feature>
<dbReference type="InterPro" id="IPR050344">
    <property type="entry name" value="Peptidase_M1_aminopeptidases"/>
</dbReference>
<feature type="active site" description="Proton acceptor" evidence="8">
    <location>
        <position position="323"/>
    </location>
</feature>
<dbReference type="Gene3D" id="1.10.390.10">
    <property type="entry name" value="Neutral Protease Domain 2"/>
    <property type="match status" value="1"/>
</dbReference>
<dbReference type="Pfam" id="PF17900">
    <property type="entry name" value="Peptidase_M1_N"/>
    <property type="match status" value="2"/>
</dbReference>
<evidence type="ECO:0000259" key="12">
    <source>
        <dbReference type="Pfam" id="PF01433"/>
    </source>
</evidence>
<keyword evidence="5 11" id="KW-0378">Hydrolase</keyword>
<dbReference type="InterPro" id="IPR034016">
    <property type="entry name" value="M1_APN-typ"/>
</dbReference>
<dbReference type="InterPro" id="IPR045357">
    <property type="entry name" value="Aminopeptidase_N-like_N"/>
</dbReference>
<dbReference type="EC" id="3.4.11.-" evidence="11"/>
<dbReference type="Proteomes" id="UP000241107">
    <property type="component" value="Unassembled WGS sequence"/>
</dbReference>
<dbReference type="InterPro" id="IPR001930">
    <property type="entry name" value="Peptidase_M1"/>
</dbReference>
<feature type="domain" description="ERAP1-like C-terminal" evidence="13">
    <location>
        <begin position="536"/>
        <end position="846"/>
    </location>
</feature>
<accession>A0A2P7YP01</accession>
<keyword evidence="4 9" id="KW-0479">Metal-binding</keyword>
<dbReference type="FunFam" id="1.10.390.10:FF:000006">
    <property type="entry name" value="Puromycin-sensitive aminopeptidase"/>
    <property type="match status" value="1"/>
</dbReference>
<dbReference type="GO" id="GO:0070006">
    <property type="term" value="F:metalloaminopeptidase activity"/>
    <property type="evidence" value="ECO:0007669"/>
    <property type="project" value="TreeGrafter"/>
</dbReference>
<dbReference type="GeneID" id="36566792"/>
<comment type="cofactor">
    <cofactor evidence="9 11">
        <name>Zn(2+)</name>
        <dbReference type="ChEBI" id="CHEBI:29105"/>
    </cofactor>
    <text evidence="9 11">Binds 1 zinc ion per subunit.</text>
</comment>
<dbReference type="VEuPathDB" id="FungiDB:C7M61_003403"/>
<dbReference type="STRING" id="418784.A0A2P7YP01"/>
<keyword evidence="7 11" id="KW-0482">Metalloprotease</keyword>
<evidence type="ECO:0000256" key="8">
    <source>
        <dbReference type="PIRSR" id="PIRSR634016-1"/>
    </source>
</evidence>
<reference evidence="15 16" key="1">
    <citation type="submission" date="2018-03" db="EMBL/GenBank/DDBJ databases">
        <title>Candida pseudohaemulonii genome assembly and annotation.</title>
        <authorList>
            <person name="Munoz J.F."/>
            <person name="Gade L.G."/>
            <person name="Chow N.A."/>
            <person name="Litvintseva A.P."/>
            <person name="Loparev V.N."/>
            <person name="Cuomo C.A."/>
        </authorList>
    </citation>
    <scope>NUCLEOTIDE SEQUENCE [LARGE SCALE GENOMIC DNA]</scope>
    <source>
        <strain evidence="15 16">B12108</strain>
    </source>
</reference>
<feature type="domain" description="Aminopeptidase N-like N-terminal" evidence="14">
    <location>
        <begin position="133"/>
        <end position="219"/>
    </location>
</feature>
<dbReference type="InterPro" id="IPR042097">
    <property type="entry name" value="Aminopeptidase_N-like_N_sf"/>
</dbReference>
<dbReference type="OrthoDB" id="10031169at2759"/>
<feature type="domain" description="Aminopeptidase N-like N-terminal" evidence="14">
    <location>
        <begin position="13"/>
        <end position="115"/>
    </location>
</feature>
<dbReference type="RefSeq" id="XP_024713230.1">
    <property type="nucleotide sequence ID" value="XM_024858743.1"/>
</dbReference>
<dbReference type="GO" id="GO:0005737">
    <property type="term" value="C:cytoplasm"/>
    <property type="evidence" value="ECO:0007669"/>
    <property type="project" value="TreeGrafter"/>
</dbReference>
<keyword evidence="16" id="KW-1185">Reference proteome</keyword>
<gene>
    <name evidence="15" type="ORF">C7M61_003403</name>
</gene>
<dbReference type="InterPro" id="IPR024571">
    <property type="entry name" value="ERAP1-like_C_dom"/>
</dbReference>
<keyword evidence="3 11" id="KW-0645">Protease</keyword>
<evidence type="ECO:0000256" key="5">
    <source>
        <dbReference type="ARBA" id="ARBA00022801"/>
    </source>
</evidence>
<name>A0A2P7YP01_9ASCO</name>
<dbReference type="Gene3D" id="2.60.40.1910">
    <property type="match status" value="1"/>
</dbReference>
<sequence length="868" mass="98537">MTLRLDDAVQCVEYDLTFTVDPDSEDFKCEGLIDLTVFESRDAFTLNALRMDLTSMKINGKAVTYSIDEDAQLLNINHAVKAGEKAQLAFACTGKCSNDMYGIYRSSYEDFEENEESSRDDDAENGDIASDLDSLAIEKVTSNNANEKFLISTQFEPIGARRAFPCIDDPARKARFTVSLVHPTKFTALLNCPILETVKLDEYWLRTRYEKSPLMSTYLVAFVVGELESLKSETLPITVWTVVGGAEEASFALDVAEKSVPFLEEIFGFKYPLPKLDLVAIPDFAKSAMENFGLITFKEADFLVGSNPSQTLKETVFEAVSHEISHQWFGNLVTMDFWDGLWLKEGFATWCLWYVMNHFHPEWKVWENYIVYSLLTAFIVDGRTSSHPINMPIEDFNDIEQAGDHITYQKGCSLVVMLFDFLGEDAFFAGLKKYIQKYAWANTKASDLWECLSSASGLDISSIMNSWITRPGFPIVQVEEVEGNKLRLEQRRFLPTGDGESEDPYVIPLKIETSQEVVKTLFKDLSVELSIPEGPYFINPNHQGYYVTSYSDERWAKLAKGNLSGADRIGALSDCSFASLDGGTLVVSFLQLAGEFCKLQDSTLMNAIVEIYFDLLDVFLFDEAIFTSLCRFGGSIIKDYIPTSFVQSADDSSNQAQFKNAVFRFAAFVKAPEIDRYCDEQFENFITNGQELDPDEALIIIRNIVRRNDAETWDKLWELYRKETDRYTKEDILRSLGNTSDSKILSKFLGFVLHSDEIDLQDIVLSLAPINNTAVGVTLLWSWLKENWNAISDKLEYGSVVHLDVVQTCLRSLCTREHSKEVEEFFQGKRDAVLEKSIANTQEKIKVRYLQAEKNRHTLTTWLSTKDH</sequence>
<comment type="caution">
    <text evidence="15">The sequence shown here is derived from an EMBL/GenBank/DDBJ whole genome shotgun (WGS) entry which is preliminary data.</text>
</comment>
<dbReference type="Gene3D" id="2.60.40.1730">
    <property type="entry name" value="tricorn interacting facor f3 domain"/>
    <property type="match status" value="1"/>
</dbReference>
<keyword evidence="2 11" id="KW-0031">Aminopeptidase</keyword>
<proteinExistence type="inferred from homology"/>
<dbReference type="Pfam" id="PF11838">
    <property type="entry name" value="ERAP1_C"/>
    <property type="match status" value="1"/>
</dbReference>
<comment type="similarity">
    <text evidence="1 11">Belongs to the peptidase M1 family.</text>
</comment>
<evidence type="ECO:0000259" key="14">
    <source>
        <dbReference type="Pfam" id="PF17900"/>
    </source>
</evidence>
<dbReference type="PRINTS" id="PR00756">
    <property type="entry name" value="ALADIPTASE"/>
</dbReference>
<feature type="domain" description="Peptidase M1 membrane alanine aminopeptidase" evidence="12">
    <location>
        <begin position="251"/>
        <end position="467"/>
    </location>
</feature>
<evidence type="ECO:0000256" key="9">
    <source>
        <dbReference type="PIRSR" id="PIRSR634016-3"/>
    </source>
</evidence>
<feature type="site" description="Transition state stabilizer" evidence="10">
    <location>
        <position position="408"/>
    </location>
</feature>
<feature type="binding site" evidence="9">
    <location>
        <position position="326"/>
    </location>
    <ligand>
        <name>Zn(2+)</name>
        <dbReference type="ChEBI" id="CHEBI:29105"/>
        <note>catalytic</note>
    </ligand>
</feature>
<dbReference type="GO" id="GO:0008270">
    <property type="term" value="F:zinc ion binding"/>
    <property type="evidence" value="ECO:0007669"/>
    <property type="project" value="UniProtKB-UniRule"/>
</dbReference>
<dbReference type="GO" id="GO:0042277">
    <property type="term" value="F:peptide binding"/>
    <property type="evidence" value="ECO:0007669"/>
    <property type="project" value="TreeGrafter"/>
</dbReference>
<dbReference type="GO" id="GO:0006508">
    <property type="term" value="P:proteolysis"/>
    <property type="evidence" value="ECO:0007669"/>
    <property type="project" value="UniProtKB-KW"/>
</dbReference>
<dbReference type="InterPro" id="IPR027268">
    <property type="entry name" value="Peptidase_M4/M1_CTD_sf"/>
</dbReference>
<dbReference type="Gene3D" id="1.25.50.20">
    <property type="match status" value="1"/>
</dbReference>
<evidence type="ECO:0000256" key="1">
    <source>
        <dbReference type="ARBA" id="ARBA00010136"/>
    </source>
</evidence>
<evidence type="ECO:0000256" key="7">
    <source>
        <dbReference type="ARBA" id="ARBA00023049"/>
    </source>
</evidence>
<dbReference type="Pfam" id="PF01433">
    <property type="entry name" value="Peptidase_M1"/>
    <property type="match status" value="1"/>
</dbReference>
<dbReference type="GO" id="GO:0016020">
    <property type="term" value="C:membrane"/>
    <property type="evidence" value="ECO:0007669"/>
    <property type="project" value="TreeGrafter"/>
</dbReference>
<evidence type="ECO:0000256" key="4">
    <source>
        <dbReference type="ARBA" id="ARBA00022723"/>
    </source>
</evidence>
<dbReference type="InterPro" id="IPR014782">
    <property type="entry name" value="Peptidase_M1_dom"/>
</dbReference>
<keyword evidence="6 9" id="KW-0862">Zinc</keyword>
<dbReference type="EMBL" id="PYFQ01000008">
    <property type="protein sequence ID" value="PSK37695.1"/>
    <property type="molecule type" value="Genomic_DNA"/>
</dbReference>
<dbReference type="SUPFAM" id="SSF63737">
    <property type="entry name" value="Leukotriene A4 hydrolase N-terminal domain"/>
    <property type="match status" value="2"/>
</dbReference>
<feature type="binding site" evidence="9">
    <location>
        <position position="322"/>
    </location>
    <ligand>
        <name>Zn(2+)</name>
        <dbReference type="ChEBI" id="CHEBI:29105"/>
        <note>catalytic</note>
    </ligand>
</feature>
<dbReference type="PANTHER" id="PTHR11533">
    <property type="entry name" value="PROTEASE M1 ZINC METALLOPROTEASE"/>
    <property type="match status" value="1"/>
</dbReference>
<evidence type="ECO:0000256" key="10">
    <source>
        <dbReference type="PIRSR" id="PIRSR634016-4"/>
    </source>
</evidence>
<evidence type="ECO:0000256" key="6">
    <source>
        <dbReference type="ARBA" id="ARBA00022833"/>
    </source>
</evidence>
<dbReference type="SUPFAM" id="SSF55486">
    <property type="entry name" value="Metalloproteases ('zincins'), catalytic domain"/>
    <property type="match status" value="1"/>
</dbReference>
<evidence type="ECO:0000259" key="13">
    <source>
        <dbReference type="Pfam" id="PF11838"/>
    </source>
</evidence>
<dbReference type="GO" id="GO:0043171">
    <property type="term" value="P:peptide catabolic process"/>
    <property type="evidence" value="ECO:0007669"/>
    <property type="project" value="TreeGrafter"/>
</dbReference>
<evidence type="ECO:0000256" key="11">
    <source>
        <dbReference type="RuleBase" id="RU364040"/>
    </source>
</evidence>
<evidence type="ECO:0000313" key="16">
    <source>
        <dbReference type="Proteomes" id="UP000241107"/>
    </source>
</evidence>
<evidence type="ECO:0000256" key="2">
    <source>
        <dbReference type="ARBA" id="ARBA00022438"/>
    </source>
</evidence>
<dbReference type="CDD" id="cd09601">
    <property type="entry name" value="M1_APN-Q_like"/>
    <property type="match status" value="1"/>
</dbReference>
<organism evidence="15 16">
    <name type="scientific">Candidozyma pseudohaemuli</name>
    <dbReference type="NCBI Taxonomy" id="418784"/>
    <lineage>
        <taxon>Eukaryota</taxon>
        <taxon>Fungi</taxon>
        <taxon>Dikarya</taxon>
        <taxon>Ascomycota</taxon>
        <taxon>Saccharomycotina</taxon>
        <taxon>Pichiomycetes</taxon>
        <taxon>Metschnikowiaceae</taxon>
        <taxon>Candidozyma</taxon>
    </lineage>
</organism>
<dbReference type="AlphaFoldDB" id="A0A2P7YP01"/>
<evidence type="ECO:0000256" key="3">
    <source>
        <dbReference type="ARBA" id="ARBA00022670"/>
    </source>
</evidence>
<protein>
    <recommendedName>
        <fullName evidence="11">Aminopeptidase</fullName>
        <ecNumber evidence="11">3.4.11.-</ecNumber>
    </recommendedName>
</protein>
<evidence type="ECO:0000313" key="15">
    <source>
        <dbReference type="EMBL" id="PSK37695.1"/>
    </source>
</evidence>